<evidence type="ECO:0000313" key="2">
    <source>
        <dbReference type="Proteomes" id="UP000245995"/>
    </source>
</evidence>
<name>A0AAX2BJ96_CITAM</name>
<gene>
    <name evidence="1" type="ORF">CITRO92_2560</name>
</gene>
<dbReference type="Proteomes" id="UP000245995">
    <property type="component" value="Chromosome CITRO92"/>
</dbReference>
<proteinExistence type="predicted"/>
<accession>A0AAX2BJ96</accession>
<evidence type="ECO:0000313" key="1">
    <source>
        <dbReference type="EMBL" id="SAZ57171.1"/>
    </source>
</evidence>
<organism evidence="1 2">
    <name type="scientific">Citrobacter amalonaticus</name>
    <dbReference type="NCBI Taxonomy" id="35703"/>
    <lineage>
        <taxon>Bacteria</taxon>
        <taxon>Pseudomonadati</taxon>
        <taxon>Pseudomonadota</taxon>
        <taxon>Gammaproteobacteria</taxon>
        <taxon>Enterobacterales</taxon>
        <taxon>Enterobacteriaceae</taxon>
        <taxon>Citrobacter</taxon>
    </lineage>
</organism>
<reference evidence="1 2" key="1">
    <citation type="submission" date="2016-04" db="EMBL/GenBank/DDBJ databases">
        <authorList>
            <person name="Regsiter A."/>
            <person name="William W."/>
        </authorList>
    </citation>
    <scope>NUCLEOTIDE SEQUENCE [LARGE SCALE GENOMIC DNA]</scope>
    <source>
        <strain evidence="1 2">92</strain>
    </source>
</reference>
<dbReference type="EMBL" id="LT556085">
    <property type="protein sequence ID" value="SAZ57171.1"/>
    <property type="molecule type" value="Genomic_DNA"/>
</dbReference>
<dbReference type="AlphaFoldDB" id="A0AAX2BJ96"/>
<protein>
    <submittedName>
        <fullName evidence="1">Uncharacterized protein</fullName>
    </submittedName>
</protein>
<sequence>MFFTVYEVRTFDGSGNVKVAVVTPATCEVTGGYWHLLDGCVVSATSTL</sequence>